<dbReference type="AlphaFoldDB" id="A0A9D1MZ41"/>
<sequence length="152" mass="17046">MGTYLINFLVYSMAMVGLLFVCLMVYKKTMVNNRCSKNKNELDIENALNLSPRKTIYIVKAGNEKFLIASDAERTTFLAKLDASGKAPAMQAYTPQTITPAAVKPVQKEDTGVDYSEVMNAIKSTQKRQPVMKEMLRKLEHSAMEESKQGKN</sequence>
<comment type="subcellular location">
    <subcellularLocation>
        <location evidence="1">Cell membrane</location>
    </subcellularLocation>
</comment>
<keyword evidence="2" id="KW-1003">Cell membrane</keyword>
<evidence type="ECO:0000256" key="2">
    <source>
        <dbReference type="ARBA" id="ARBA00022475"/>
    </source>
</evidence>
<dbReference type="GO" id="GO:0044781">
    <property type="term" value="P:bacterial-type flagellum organization"/>
    <property type="evidence" value="ECO:0007669"/>
    <property type="project" value="InterPro"/>
</dbReference>
<protein>
    <submittedName>
        <fullName evidence="7">Flagellar biosynthetic protein FliO</fullName>
    </submittedName>
</protein>
<dbReference type="InterPro" id="IPR022781">
    <property type="entry name" value="Flagellar_biosynth_FliO"/>
</dbReference>
<dbReference type="Pfam" id="PF04347">
    <property type="entry name" value="FliO"/>
    <property type="match status" value="1"/>
</dbReference>
<proteinExistence type="predicted"/>
<keyword evidence="4 6" id="KW-1133">Transmembrane helix</keyword>
<dbReference type="GO" id="GO:0016020">
    <property type="term" value="C:membrane"/>
    <property type="evidence" value="ECO:0007669"/>
    <property type="project" value="InterPro"/>
</dbReference>
<evidence type="ECO:0000256" key="6">
    <source>
        <dbReference type="SAM" id="Phobius"/>
    </source>
</evidence>
<evidence type="ECO:0000256" key="4">
    <source>
        <dbReference type="ARBA" id="ARBA00022989"/>
    </source>
</evidence>
<organism evidence="7 8">
    <name type="scientific">Candidatus Limenecus avicola</name>
    <dbReference type="NCBI Taxonomy" id="2840847"/>
    <lineage>
        <taxon>Bacteria</taxon>
        <taxon>Bacillati</taxon>
        <taxon>Bacillota</taxon>
        <taxon>Clostridia</taxon>
        <taxon>Eubacteriales</taxon>
        <taxon>Clostridiaceae</taxon>
        <taxon>Clostridiaceae incertae sedis</taxon>
        <taxon>Candidatus Limenecus</taxon>
    </lineage>
</organism>
<evidence type="ECO:0000256" key="3">
    <source>
        <dbReference type="ARBA" id="ARBA00022692"/>
    </source>
</evidence>
<keyword evidence="5 6" id="KW-0472">Membrane</keyword>
<dbReference type="Proteomes" id="UP000886748">
    <property type="component" value="Unassembled WGS sequence"/>
</dbReference>
<evidence type="ECO:0000256" key="1">
    <source>
        <dbReference type="ARBA" id="ARBA00004236"/>
    </source>
</evidence>
<evidence type="ECO:0000313" key="8">
    <source>
        <dbReference type="Proteomes" id="UP000886748"/>
    </source>
</evidence>
<keyword evidence="7" id="KW-0969">Cilium</keyword>
<reference evidence="7" key="2">
    <citation type="journal article" date="2021" name="PeerJ">
        <title>Extensive microbial diversity within the chicken gut microbiome revealed by metagenomics and culture.</title>
        <authorList>
            <person name="Gilroy R."/>
            <person name="Ravi A."/>
            <person name="Getino M."/>
            <person name="Pursley I."/>
            <person name="Horton D.L."/>
            <person name="Alikhan N.F."/>
            <person name="Baker D."/>
            <person name="Gharbi K."/>
            <person name="Hall N."/>
            <person name="Watson M."/>
            <person name="Adriaenssens E.M."/>
            <person name="Foster-Nyarko E."/>
            <person name="Jarju S."/>
            <person name="Secka A."/>
            <person name="Antonio M."/>
            <person name="Oren A."/>
            <person name="Chaudhuri R.R."/>
            <person name="La Ragione R."/>
            <person name="Hildebrand F."/>
            <person name="Pallen M.J."/>
        </authorList>
    </citation>
    <scope>NUCLEOTIDE SEQUENCE</scope>
    <source>
        <strain evidence="7">CHK154-7741</strain>
    </source>
</reference>
<evidence type="ECO:0000313" key="7">
    <source>
        <dbReference type="EMBL" id="HIU92099.1"/>
    </source>
</evidence>
<gene>
    <name evidence="7" type="ORF">IAD26_03070</name>
</gene>
<evidence type="ECO:0000256" key="5">
    <source>
        <dbReference type="ARBA" id="ARBA00023136"/>
    </source>
</evidence>
<reference evidence="7" key="1">
    <citation type="submission" date="2020-10" db="EMBL/GenBank/DDBJ databases">
        <authorList>
            <person name="Gilroy R."/>
        </authorList>
    </citation>
    <scope>NUCLEOTIDE SEQUENCE</scope>
    <source>
        <strain evidence="7">CHK154-7741</strain>
    </source>
</reference>
<keyword evidence="7" id="KW-0282">Flagellum</keyword>
<keyword evidence="3 6" id="KW-0812">Transmembrane</keyword>
<accession>A0A9D1MZ41</accession>
<feature type="transmembrane region" description="Helical" evidence="6">
    <location>
        <begin position="6"/>
        <end position="26"/>
    </location>
</feature>
<keyword evidence="7" id="KW-0966">Cell projection</keyword>
<comment type="caution">
    <text evidence="7">The sequence shown here is derived from an EMBL/GenBank/DDBJ whole genome shotgun (WGS) entry which is preliminary data.</text>
</comment>
<name>A0A9D1MZ41_9CLOT</name>
<dbReference type="EMBL" id="DVOD01000021">
    <property type="protein sequence ID" value="HIU92099.1"/>
    <property type="molecule type" value="Genomic_DNA"/>
</dbReference>